<dbReference type="InterPro" id="IPR050834">
    <property type="entry name" value="Glycosyltransf_2"/>
</dbReference>
<dbReference type="Proteomes" id="UP001442494">
    <property type="component" value="Unassembled WGS sequence"/>
</dbReference>
<accession>A0ABV0JNC3</accession>
<dbReference type="Gene3D" id="3.90.550.10">
    <property type="entry name" value="Spore Coat Polysaccharide Biosynthesis Protein SpsA, Chain A"/>
    <property type="match status" value="1"/>
</dbReference>
<dbReference type="InterPro" id="IPR029044">
    <property type="entry name" value="Nucleotide-diphossugar_trans"/>
</dbReference>
<keyword evidence="3" id="KW-1185">Reference proteome</keyword>
<evidence type="ECO:0000313" key="2">
    <source>
        <dbReference type="EMBL" id="MEP0864940.1"/>
    </source>
</evidence>
<comment type="caution">
    <text evidence="2">The sequence shown here is derived from an EMBL/GenBank/DDBJ whole genome shotgun (WGS) entry which is preliminary data.</text>
</comment>
<organism evidence="2 3">
    <name type="scientific">Funiculus sociatus GB2-A5</name>
    <dbReference type="NCBI Taxonomy" id="2933946"/>
    <lineage>
        <taxon>Bacteria</taxon>
        <taxon>Bacillati</taxon>
        <taxon>Cyanobacteriota</taxon>
        <taxon>Cyanophyceae</taxon>
        <taxon>Coleofasciculales</taxon>
        <taxon>Coleofasciculaceae</taxon>
        <taxon>Funiculus</taxon>
    </lineage>
</organism>
<dbReference type="Pfam" id="PF00535">
    <property type="entry name" value="Glycos_transf_2"/>
    <property type="match status" value="1"/>
</dbReference>
<dbReference type="PANTHER" id="PTHR43685">
    <property type="entry name" value="GLYCOSYLTRANSFERASE"/>
    <property type="match status" value="1"/>
</dbReference>
<dbReference type="CDD" id="cd00761">
    <property type="entry name" value="Glyco_tranf_GTA_type"/>
    <property type="match status" value="1"/>
</dbReference>
<dbReference type="SUPFAM" id="SSF53448">
    <property type="entry name" value="Nucleotide-diphospho-sugar transferases"/>
    <property type="match status" value="1"/>
</dbReference>
<dbReference type="InterPro" id="IPR001173">
    <property type="entry name" value="Glyco_trans_2-like"/>
</dbReference>
<dbReference type="PANTHER" id="PTHR43685:SF2">
    <property type="entry name" value="GLYCOSYLTRANSFERASE 2-LIKE DOMAIN-CONTAINING PROTEIN"/>
    <property type="match status" value="1"/>
</dbReference>
<proteinExistence type="predicted"/>
<reference evidence="2 3" key="1">
    <citation type="submission" date="2022-04" db="EMBL/GenBank/DDBJ databases">
        <title>Positive selection, recombination, and allopatry shape intraspecific diversity of widespread and dominant cyanobacteria.</title>
        <authorList>
            <person name="Wei J."/>
            <person name="Shu W."/>
            <person name="Hu C."/>
        </authorList>
    </citation>
    <scope>NUCLEOTIDE SEQUENCE [LARGE SCALE GENOMIC DNA]</scope>
    <source>
        <strain evidence="2 3">GB2-A5</strain>
    </source>
</reference>
<evidence type="ECO:0000259" key="1">
    <source>
        <dbReference type="Pfam" id="PF00535"/>
    </source>
</evidence>
<protein>
    <submittedName>
        <fullName evidence="2">Glycosyltransferase</fullName>
    </submittedName>
</protein>
<dbReference type="EMBL" id="JAMPKK010000019">
    <property type="protein sequence ID" value="MEP0864940.1"/>
    <property type="molecule type" value="Genomic_DNA"/>
</dbReference>
<sequence>MKFSIVITTYNRLPFLRRAIESALAQTLPCEVVVADDCSSDGTQEYVQSLGDRVVYHRNPVNSGHSVTVNTGVEVAKGDWVKLLDDDDYLAPNCIEEMTRAIAQRPGAVICSCQAIQVDVNGEEVTRTKPSGPGNVFYVPQEDIHYGMLMEVVPFGTPVQVAFKKEAFRQSGGWDSTLDGNCDDIDSWVKIAQYGDAAFVNQYLTFRTLWPGGCNQKFSLQKRLETNILIKERIYPLVNEKYRSSIPKLKEIQAFLKLHWSLVSLKQGKVGAALKMGYPALLSPIAWTSLVRVVYSKKIKRQSQYVRQEVMPYIAAST</sequence>
<evidence type="ECO:0000313" key="3">
    <source>
        <dbReference type="Proteomes" id="UP001442494"/>
    </source>
</evidence>
<feature type="domain" description="Glycosyltransferase 2-like" evidence="1">
    <location>
        <begin position="4"/>
        <end position="170"/>
    </location>
</feature>
<name>A0ABV0JNC3_9CYAN</name>
<gene>
    <name evidence="2" type="ORF">NDI37_10710</name>
</gene>